<dbReference type="Pfam" id="PF10135">
    <property type="entry name" value="Rod-binding"/>
    <property type="match status" value="1"/>
</dbReference>
<dbReference type="GO" id="GO:0016798">
    <property type="term" value="F:hydrolase activity, acting on glycosyl bonds"/>
    <property type="evidence" value="ECO:0007669"/>
    <property type="project" value="UniProtKB-KW"/>
</dbReference>
<comment type="similarity">
    <text evidence="4">In the C-terminal section; belongs to the glycosyl hydrolase 73 family.</text>
</comment>
<evidence type="ECO:0000256" key="2">
    <source>
        <dbReference type="ARBA" id="ARBA00004418"/>
    </source>
</evidence>
<evidence type="ECO:0000259" key="12">
    <source>
        <dbReference type="SMART" id="SM00047"/>
    </source>
</evidence>
<dbReference type="AlphaFoldDB" id="A0A3E0WU94"/>
<evidence type="ECO:0000256" key="5">
    <source>
        <dbReference type="ARBA" id="ARBA00013433"/>
    </source>
</evidence>
<proteinExistence type="inferred from homology"/>
<keyword evidence="7" id="KW-1005">Bacterial flagellum biogenesis</keyword>
<evidence type="ECO:0000256" key="9">
    <source>
        <dbReference type="ARBA" id="ARBA00023295"/>
    </source>
</evidence>
<dbReference type="SMART" id="SM00047">
    <property type="entry name" value="LYZ2"/>
    <property type="match status" value="1"/>
</dbReference>
<evidence type="ECO:0000256" key="10">
    <source>
        <dbReference type="ARBA" id="ARBA00023316"/>
    </source>
</evidence>
<name>A0A3E0WU94_9GAMM</name>
<reference evidence="14" key="1">
    <citation type="submission" date="2017-05" db="EMBL/GenBank/DDBJ databases">
        <authorList>
            <person name="Sharma S."/>
            <person name="Sidhu C."/>
            <person name="Pinnaka A.K."/>
        </authorList>
    </citation>
    <scope>NUCLEOTIDE SEQUENCE [LARGE SCALE GENOMIC DNA]</scope>
    <source>
        <strain evidence="14">AK93</strain>
    </source>
</reference>
<dbReference type="OrthoDB" id="289937at2"/>
<keyword evidence="8" id="KW-0378">Hydrolase</keyword>
<dbReference type="PANTHER" id="PTHR33308:SF9">
    <property type="entry name" value="PEPTIDOGLYCAN HYDROLASE FLGJ"/>
    <property type="match status" value="1"/>
</dbReference>
<gene>
    <name evidence="13" type="ORF">CAL65_12385</name>
</gene>
<dbReference type="GO" id="GO:0071555">
    <property type="term" value="P:cell wall organization"/>
    <property type="evidence" value="ECO:0007669"/>
    <property type="project" value="UniProtKB-KW"/>
</dbReference>
<evidence type="ECO:0000256" key="8">
    <source>
        <dbReference type="ARBA" id="ARBA00022801"/>
    </source>
</evidence>
<dbReference type="GO" id="GO:0044780">
    <property type="term" value="P:bacterial-type flagellum assembly"/>
    <property type="evidence" value="ECO:0007669"/>
    <property type="project" value="InterPro"/>
</dbReference>
<dbReference type="InterPro" id="IPR013377">
    <property type="entry name" value="FlgJ"/>
</dbReference>
<sequence length="320" mass="35362">MSDYGNIFDTSAMMRLQADLQSNPSRETLQQVAQQFESLFVQTMLKSMRSTSMGDTLFGSSQEEQYRGLFDQQMSLQISQGQGLGLAPMIKRQLMENMGLEPDKPGEVDTSMERYLANRLPTPTQVQVAATPAGDAESSAVAAADNVEQKADAGERTLNFNQPEDFVRAVWSAAEKTARNLGVSARALVAQAALETGWGQHVMRRGDGDSSFNLFGIKAHRDWSGDTVNVPTLEYRNGVPEREMASFRAYRSIEESFQDYENFLRSNPRYRDALAVADDPEAYVRALQDAGYATDPNYADKITRIMNGGILNSAAPVGLR</sequence>
<evidence type="ECO:0000313" key="13">
    <source>
        <dbReference type="EMBL" id="RFA35721.1"/>
    </source>
</evidence>
<dbReference type="PRINTS" id="PR01002">
    <property type="entry name" value="FLGFLGJ"/>
</dbReference>
<evidence type="ECO:0000256" key="3">
    <source>
        <dbReference type="ARBA" id="ARBA00006880"/>
    </source>
</evidence>
<dbReference type="GO" id="GO:0071973">
    <property type="term" value="P:bacterial-type flagellum-dependent cell motility"/>
    <property type="evidence" value="ECO:0007669"/>
    <property type="project" value="TreeGrafter"/>
</dbReference>
<dbReference type="InterPro" id="IPR002901">
    <property type="entry name" value="MGlyc_endo_b_GlcNAc-like_dom"/>
</dbReference>
<comment type="caution">
    <text evidence="13">The sequence shown here is derived from an EMBL/GenBank/DDBJ whole genome shotgun (WGS) entry which is preliminary data.</text>
</comment>
<accession>A0A3E0WU94</accession>
<dbReference type="GO" id="GO:0004040">
    <property type="term" value="F:amidase activity"/>
    <property type="evidence" value="ECO:0007669"/>
    <property type="project" value="InterPro"/>
</dbReference>
<keyword evidence="10" id="KW-0961">Cell wall biogenesis/degradation</keyword>
<evidence type="ECO:0000256" key="11">
    <source>
        <dbReference type="ARBA" id="ARBA00030835"/>
    </source>
</evidence>
<comment type="function">
    <text evidence="1">Flagellum-specific muramidase which hydrolyzes the peptidoglycan layer to assemble the rod structure in the periplasmic space.</text>
</comment>
<dbReference type="InterPro" id="IPR019301">
    <property type="entry name" value="Flagellar_prot_FlgJ_N"/>
</dbReference>
<dbReference type="Gene3D" id="2.10.70.40">
    <property type="entry name" value="peptidoglycan hydrolase"/>
    <property type="match status" value="1"/>
</dbReference>
<protein>
    <recommendedName>
        <fullName evidence="5">Peptidoglycan hydrolase FlgJ</fullName>
    </recommendedName>
    <alternativeName>
        <fullName evidence="11">Muramidase FlgJ</fullName>
    </alternativeName>
</protein>
<comment type="similarity">
    <text evidence="3">In the N-terminal section; belongs to the FlgJ family.</text>
</comment>
<comment type="subcellular location">
    <subcellularLocation>
        <location evidence="2">Periplasm</location>
    </subcellularLocation>
</comment>
<organism evidence="13 14">
    <name type="scientific">Alkalilimnicola ehrlichii</name>
    <dbReference type="NCBI Taxonomy" id="351052"/>
    <lineage>
        <taxon>Bacteria</taxon>
        <taxon>Pseudomonadati</taxon>
        <taxon>Pseudomonadota</taxon>
        <taxon>Gammaproteobacteria</taxon>
        <taxon>Chromatiales</taxon>
        <taxon>Ectothiorhodospiraceae</taxon>
        <taxon>Alkalilimnicola</taxon>
    </lineage>
</organism>
<keyword evidence="9" id="KW-0326">Glycosidase</keyword>
<dbReference type="GO" id="GO:0042597">
    <property type="term" value="C:periplasmic space"/>
    <property type="evidence" value="ECO:0007669"/>
    <property type="project" value="UniProtKB-SubCell"/>
</dbReference>
<evidence type="ECO:0000256" key="7">
    <source>
        <dbReference type="ARBA" id="ARBA00022795"/>
    </source>
</evidence>
<keyword evidence="14" id="KW-1185">Reference proteome</keyword>
<dbReference type="EMBL" id="NFZW01000011">
    <property type="protein sequence ID" value="RFA35721.1"/>
    <property type="molecule type" value="Genomic_DNA"/>
</dbReference>
<dbReference type="Gene3D" id="1.10.530.10">
    <property type="match status" value="1"/>
</dbReference>
<evidence type="ECO:0000256" key="1">
    <source>
        <dbReference type="ARBA" id="ARBA00002954"/>
    </source>
</evidence>
<feature type="domain" description="Mannosyl-glycoprotein endo-beta-N-acetylglucosamidase-like" evidence="12">
    <location>
        <begin position="150"/>
        <end position="315"/>
    </location>
</feature>
<dbReference type="Proteomes" id="UP000256763">
    <property type="component" value="Unassembled WGS sequence"/>
</dbReference>
<dbReference type="Pfam" id="PF01832">
    <property type="entry name" value="Glucosaminidase"/>
    <property type="match status" value="1"/>
</dbReference>
<dbReference type="RefSeq" id="WP_116302486.1">
    <property type="nucleotide sequence ID" value="NZ_NFZV01000011.1"/>
</dbReference>
<evidence type="ECO:0000313" key="14">
    <source>
        <dbReference type="Proteomes" id="UP000256763"/>
    </source>
</evidence>
<evidence type="ECO:0000256" key="6">
    <source>
        <dbReference type="ARBA" id="ARBA00022764"/>
    </source>
</evidence>
<dbReference type="NCBIfam" id="TIGR02541">
    <property type="entry name" value="flagell_FlgJ"/>
    <property type="match status" value="1"/>
</dbReference>
<evidence type="ECO:0000256" key="4">
    <source>
        <dbReference type="ARBA" id="ARBA00007974"/>
    </source>
</evidence>
<dbReference type="InterPro" id="IPR051056">
    <property type="entry name" value="Glycosyl_Hydrolase_73"/>
</dbReference>
<dbReference type="PANTHER" id="PTHR33308">
    <property type="entry name" value="PEPTIDOGLYCAN HYDROLASE FLGJ"/>
    <property type="match status" value="1"/>
</dbReference>
<keyword evidence="6" id="KW-0574">Periplasm</keyword>